<dbReference type="RefSeq" id="WP_086993005.1">
    <property type="nucleotide sequence ID" value="NZ_FUHU01000046.1"/>
</dbReference>
<dbReference type="SUPFAM" id="SSF51735">
    <property type="entry name" value="NAD(P)-binding Rossmann-fold domains"/>
    <property type="match status" value="1"/>
</dbReference>
<dbReference type="Proteomes" id="UP000195787">
    <property type="component" value="Unassembled WGS sequence"/>
</dbReference>
<gene>
    <name evidence="4" type="ORF">CZ674_13180</name>
</gene>
<dbReference type="PANTHER" id="PTHR44196:SF2">
    <property type="entry name" value="SHORT-CHAIN DEHYDROGENASE-RELATED"/>
    <property type="match status" value="1"/>
</dbReference>
<dbReference type="InterPro" id="IPR002347">
    <property type="entry name" value="SDR_fam"/>
</dbReference>
<accession>A0A1R4GN08</accession>
<proteinExistence type="inferred from homology"/>
<evidence type="ECO:0000256" key="2">
    <source>
        <dbReference type="ARBA" id="ARBA00023002"/>
    </source>
</evidence>
<dbReference type="OrthoDB" id="9797538at2"/>
<evidence type="ECO:0000256" key="1">
    <source>
        <dbReference type="ARBA" id="ARBA00006484"/>
    </source>
</evidence>
<sequence length="254" mass="27280">MRRHTALITGATAGIGAELARQLAAKQVNLVLVARTADRLEALAAELSAAHGVTAAAFPCDLADPDDLERLAERVADAAHPIDILVNNAGFGIHAQFESSPVADERRLFEVLAWAPVRLSHAAVPGMLERGHGWILNVASVAAFTPTGTYGAVKAAVVSLSRSLNARYRSQGLHVTALCPGMVRTEFHERMGADGAERLPSIAWADARTVARDGIRALRRGRSVVVADWRYRLLQPLVHVLPDRLTERVSSTAL</sequence>
<organism evidence="4 5">
    <name type="scientific">Agrococcus casei LMG 22410</name>
    <dbReference type="NCBI Taxonomy" id="1255656"/>
    <lineage>
        <taxon>Bacteria</taxon>
        <taxon>Bacillati</taxon>
        <taxon>Actinomycetota</taxon>
        <taxon>Actinomycetes</taxon>
        <taxon>Micrococcales</taxon>
        <taxon>Microbacteriaceae</taxon>
        <taxon>Agrococcus</taxon>
    </lineage>
</organism>
<dbReference type="GeneID" id="303174162"/>
<keyword evidence="5" id="KW-1185">Reference proteome</keyword>
<dbReference type="AlphaFoldDB" id="A0A1R4GN08"/>
<dbReference type="PANTHER" id="PTHR44196">
    <property type="entry name" value="DEHYDROGENASE/REDUCTASE SDR FAMILY MEMBER 7B"/>
    <property type="match status" value="1"/>
</dbReference>
<dbReference type="Gene3D" id="3.40.50.720">
    <property type="entry name" value="NAD(P)-binding Rossmann-like Domain"/>
    <property type="match status" value="1"/>
</dbReference>
<dbReference type="InterPro" id="IPR036291">
    <property type="entry name" value="NAD(P)-bd_dom_sf"/>
</dbReference>
<evidence type="ECO:0000256" key="3">
    <source>
        <dbReference type="RuleBase" id="RU000363"/>
    </source>
</evidence>
<protein>
    <submittedName>
        <fullName evidence="4">Short-chain dehydrogenase/reductase SDR</fullName>
    </submittedName>
</protein>
<dbReference type="GO" id="GO:0016491">
    <property type="term" value="F:oxidoreductase activity"/>
    <property type="evidence" value="ECO:0007669"/>
    <property type="project" value="UniProtKB-KW"/>
</dbReference>
<dbReference type="PRINTS" id="PR00081">
    <property type="entry name" value="GDHRDH"/>
</dbReference>
<keyword evidence="2" id="KW-0560">Oxidoreductase</keyword>
<reference evidence="4 5" key="1">
    <citation type="submission" date="2017-02" db="EMBL/GenBank/DDBJ databases">
        <authorList>
            <person name="Peterson S.W."/>
        </authorList>
    </citation>
    <scope>NUCLEOTIDE SEQUENCE [LARGE SCALE GENOMIC DNA]</scope>
    <source>
        <strain evidence="4 5">LMG 22410</strain>
    </source>
</reference>
<dbReference type="CDD" id="cd05233">
    <property type="entry name" value="SDR_c"/>
    <property type="match status" value="1"/>
</dbReference>
<dbReference type="GO" id="GO:0016020">
    <property type="term" value="C:membrane"/>
    <property type="evidence" value="ECO:0007669"/>
    <property type="project" value="TreeGrafter"/>
</dbReference>
<comment type="similarity">
    <text evidence="1 3">Belongs to the short-chain dehydrogenases/reductases (SDR) family.</text>
</comment>
<dbReference type="PRINTS" id="PR00080">
    <property type="entry name" value="SDRFAMILY"/>
</dbReference>
<evidence type="ECO:0000313" key="5">
    <source>
        <dbReference type="Proteomes" id="UP000195787"/>
    </source>
</evidence>
<dbReference type="EMBL" id="FUHU01000046">
    <property type="protein sequence ID" value="SJM69262.1"/>
    <property type="molecule type" value="Genomic_DNA"/>
</dbReference>
<dbReference type="Pfam" id="PF00106">
    <property type="entry name" value="adh_short"/>
    <property type="match status" value="1"/>
</dbReference>
<name>A0A1R4GN08_9MICO</name>
<evidence type="ECO:0000313" key="4">
    <source>
        <dbReference type="EMBL" id="SJM69262.1"/>
    </source>
</evidence>
<dbReference type="PIRSF" id="PIRSF000126">
    <property type="entry name" value="11-beta-HSD1"/>
    <property type="match status" value="1"/>
</dbReference>